<dbReference type="SUPFAM" id="SSF51735">
    <property type="entry name" value="NAD(P)-binding Rossmann-fold domains"/>
    <property type="match status" value="1"/>
</dbReference>
<dbReference type="PRINTS" id="PR00081">
    <property type="entry name" value="GDHRDH"/>
</dbReference>
<comment type="catalytic activity">
    <reaction evidence="4">
        <text>a (3R)-hydroxyacyl-[ACP] + NADP(+) = a 3-oxoacyl-[ACP] + NADPH + H(+)</text>
        <dbReference type="Rhea" id="RHEA:17397"/>
        <dbReference type="Rhea" id="RHEA-COMP:9916"/>
        <dbReference type="Rhea" id="RHEA-COMP:9945"/>
        <dbReference type="ChEBI" id="CHEBI:15378"/>
        <dbReference type="ChEBI" id="CHEBI:57783"/>
        <dbReference type="ChEBI" id="CHEBI:58349"/>
        <dbReference type="ChEBI" id="CHEBI:78776"/>
        <dbReference type="ChEBI" id="CHEBI:78827"/>
        <dbReference type="EC" id="1.1.1.100"/>
    </reaction>
</comment>
<dbReference type="InterPro" id="IPR050259">
    <property type="entry name" value="SDR"/>
</dbReference>
<keyword evidence="3" id="KW-0560">Oxidoreductase</keyword>
<dbReference type="InterPro" id="IPR020904">
    <property type="entry name" value="Sc_DH/Rdtase_CS"/>
</dbReference>
<evidence type="ECO:0000256" key="2">
    <source>
        <dbReference type="ARBA" id="ARBA00012948"/>
    </source>
</evidence>
<dbReference type="Gene3D" id="3.40.50.720">
    <property type="entry name" value="NAD(P)-binding Rossmann-like Domain"/>
    <property type="match status" value="1"/>
</dbReference>
<name>A0ABM0M5G1_SACKO</name>
<dbReference type="PROSITE" id="PS00061">
    <property type="entry name" value="ADH_SHORT"/>
    <property type="match status" value="1"/>
</dbReference>
<dbReference type="Pfam" id="PF00106">
    <property type="entry name" value="adh_short"/>
    <property type="match status" value="1"/>
</dbReference>
<dbReference type="Proteomes" id="UP000694865">
    <property type="component" value="Unplaced"/>
</dbReference>
<evidence type="ECO:0000256" key="5">
    <source>
        <dbReference type="RuleBase" id="RU000363"/>
    </source>
</evidence>
<evidence type="ECO:0000313" key="7">
    <source>
        <dbReference type="RefSeq" id="XP_006815252.1"/>
    </source>
</evidence>
<comment type="similarity">
    <text evidence="1 5">Belongs to the short-chain dehydrogenases/reductases (SDR) family.</text>
</comment>
<dbReference type="GeneID" id="102807056"/>
<evidence type="ECO:0000256" key="4">
    <source>
        <dbReference type="ARBA" id="ARBA00048508"/>
    </source>
</evidence>
<reference evidence="7" key="1">
    <citation type="submission" date="2025-08" db="UniProtKB">
        <authorList>
            <consortium name="RefSeq"/>
        </authorList>
    </citation>
    <scope>IDENTIFICATION</scope>
    <source>
        <tissue evidence="7">Testes</tissue>
    </source>
</reference>
<evidence type="ECO:0000313" key="6">
    <source>
        <dbReference type="Proteomes" id="UP000694865"/>
    </source>
</evidence>
<proteinExistence type="inferred from homology"/>
<gene>
    <name evidence="7" type="primary">LOC102807056</name>
</gene>
<dbReference type="PANTHER" id="PTHR42879:SF2">
    <property type="entry name" value="3-OXOACYL-[ACYL-CARRIER-PROTEIN] REDUCTASE FABG"/>
    <property type="match status" value="1"/>
</dbReference>
<keyword evidence="6" id="KW-1185">Reference proteome</keyword>
<dbReference type="RefSeq" id="XP_006815252.1">
    <property type="nucleotide sequence ID" value="XM_006815189.1"/>
</dbReference>
<evidence type="ECO:0000256" key="3">
    <source>
        <dbReference type="ARBA" id="ARBA00023002"/>
    </source>
</evidence>
<dbReference type="InterPro" id="IPR036291">
    <property type="entry name" value="NAD(P)-bd_dom_sf"/>
</dbReference>
<organism evidence="6 7">
    <name type="scientific">Saccoglossus kowalevskii</name>
    <name type="common">Acorn worm</name>
    <dbReference type="NCBI Taxonomy" id="10224"/>
    <lineage>
        <taxon>Eukaryota</taxon>
        <taxon>Metazoa</taxon>
        <taxon>Hemichordata</taxon>
        <taxon>Enteropneusta</taxon>
        <taxon>Harrimaniidae</taxon>
        <taxon>Saccoglossus</taxon>
    </lineage>
</organism>
<accession>A0ABM0M5G1</accession>
<dbReference type="EC" id="1.1.1.100" evidence="2"/>
<evidence type="ECO:0000256" key="1">
    <source>
        <dbReference type="ARBA" id="ARBA00006484"/>
    </source>
</evidence>
<dbReference type="PRINTS" id="PR00080">
    <property type="entry name" value="SDRFAMILY"/>
</dbReference>
<dbReference type="InterPro" id="IPR002347">
    <property type="entry name" value="SDR_fam"/>
</dbReference>
<dbReference type="PANTHER" id="PTHR42879">
    <property type="entry name" value="3-OXOACYL-(ACYL-CARRIER-PROTEIN) REDUCTASE"/>
    <property type="match status" value="1"/>
</dbReference>
<protein>
    <recommendedName>
        <fullName evidence="2">3-oxoacyl-[acyl-carrier-protein] reductase</fullName>
        <ecNumber evidence="2">1.1.1.100</ecNumber>
    </recommendedName>
</protein>
<sequence length="244" mass="26236">MAARKVALITGSSSTGNIGYGISQALARSGYDIILHGRMNEDDAEHLKLKIQSEFSVTSHYIKADLRQRSEIENLCKQIQVIYPSGIDVLVNNAASMYAGPLKSHPPEKWDEIIQVNLTAPFDLIRLTIGAMKTKGWGRIINISSIFSKGHPNHAAYSVSKGGLEGLTKTAANDAFGTGVTCNSICPAAVKTQMSAYVIQTKAEHDGISYEECEVADLAVFLCSPAADQITGACIPVDAGYWSK</sequence>